<dbReference type="SUPFAM" id="SSF144232">
    <property type="entry name" value="HIT/MYND zinc finger-like"/>
    <property type="match status" value="1"/>
</dbReference>
<evidence type="ECO:0000313" key="7">
    <source>
        <dbReference type="EMBL" id="KAJ1925337.1"/>
    </source>
</evidence>
<dbReference type="PANTHER" id="PTHR12197">
    <property type="entry name" value="HISTONE-LYSINE N-METHYLTRANSFERASE SMYD"/>
    <property type="match status" value="1"/>
</dbReference>
<keyword evidence="2 4" id="KW-0863">Zinc-finger</keyword>
<dbReference type="Pfam" id="PF00856">
    <property type="entry name" value="SET"/>
    <property type="match status" value="1"/>
</dbReference>
<evidence type="ECO:0008006" key="9">
    <source>
        <dbReference type="Google" id="ProtNLM"/>
    </source>
</evidence>
<dbReference type="InterPro" id="IPR002893">
    <property type="entry name" value="Znf_MYND"/>
</dbReference>
<gene>
    <name evidence="7" type="ORF">IWQ60_004634</name>
</gene>
<protein>
    <recommendedName>
        <fullName evidence="9">SET domain-containing protein</fullName>
    </recommendedName>
</protein>
<dbReference type="AlphaFoldDB" id="A0A9W8DZL9"/>
<dbReference type="PROSITE" id="PS50865">
    <property type="entry name" value="ZF_MYND_2"/>
    <property type="match status" value="1"/>
</dbReference>
<dbReference type="Proteomes" id="UP001150569">
    <property type="component" value="Unassembled WGS sequence"/>
</dbReference>
<feature type="domain" description="SET" evidence="5">
    <location>
        <begin position="24"/>
        <end position="355"/>
    </location>
</feature>
<evidence type="ECO:0000256" key="3">
    <source>
        <dbReference type="ARBA" id="ARBA00022833"/>
    </source>
</evidence>
<sequence length="392" mass="43653">MTVAIHGTLTISLPTVEELQREGPSTAIVRWEDRGRGVMALRSIPAGTVILRSRAFANVVAFDWLKNCCAVCFRTGLKLTLRCDACQYVYYCDTTCQVSDAEVHNRCCPLWQRLREVWPRVRRQPAQRRKPMGNKSETAVELPVELAKSHLDHLRFITRCLVERHRLAAHPASLIVAAEPLPALLTMTVASGSGLPSEVSFADPLALDDPSWSDYELMQTCAGIYAATAALTGSTALRVPALAELYAQRRVDDYLFTVLQIVLSAPSGDGGQAFLTKESLPRALFDHILYRERANAFGYWDATATELVGYGVFPKACFFNHACAFNVLKVTSGPYFEYVTARPIVAGEELCIYYGNDPDESVDERQERLLASYHFHCRCMRCIAESQNVLSS</sequence>
<dbReference type="CDD" id="cd20071">
    <property type="entry name" value="SET_SMYD"/>
    <property type="match status" value="1"/>
</dbReference>
<dbReference type="Gene3D" id="6.10.140.2220">
    <property type="match status" value="1"/>
</dbReference>
<dbReference type="PANTHER" id="PTHR12197:SF294">
    <property type="entry name" value="POTENTIAL PROTEIN LYSINE METHYLTRANSFERASE SET6"/>
    <property type="match status" value="1"/>
</dbReference>
<evidence type="ECO:0000259" key="5">
    <source>
        <dbReference type="PROSITE" id="PS50280"/>
    </source>
</evidence>
<dbReference type="Gene3D" id="2.170.270.10">
    <property type="entry name" value="SET domain"/>
    <property type="match status" value="2"/>
</dbReference>
<evidence type="ECO:0000313" key="8">
    <source>
        <dbReference type="Proteomes" id="UP001150569"/>
    </source>
</evidence>
<dbReference type="GO" id="GO:0005634">
    <property type="term" value="C:nucleus"/>
    <property type="evidence" value="ECO:0007669"/>
    <property type="project" value="TreeGrafter"/>
</dbReference>
<dbReference type="PROSITE" id="PS50280">
    <property type="entry name" value="SET"/>
    <property type="match status" value="1"/>
</dbReference>
<keyword evidence="3" id="KW-0862">Zinc</keyword>
<dbReference type="SUPFAM" id="SSF82199">
    <property type="entry name" value="SET domain"/>
    <property type="match status" value="1"/>
</dbReference>
<proteinExistence type="predicted"/>
<dbReference type="InterPro" id="IPR046341">
    <property type="entry name" value="SET_dom_sf"/>
</dbReference>
<keyword evidence="8" id="KW-1185">Reference proteome</keyword>
<accession>A0A9W8DZL9</accession>
<keyword evidence="1" id="KW-0479">Metal-binding</keyword>
<reference evidence="7" key="1">
    <citation type="submission" date="2022-07" db="EMBL/GenBank/DDBJ databases">
        <title>Phylogenomic reconstructions and comparative analyses of Kickxellomycotina fungi.</title>
        <authorList>
            <person name="Reynolds N.K."/>
            <person name="Stajich J.E."/>
            <person name="Barry K."/>
            <person name="Grigoriev I.V."/>
            <person name="Crous P."/>
            <person name="Smith M.E."/>
        </authorList>
    </citation>
    <scope>NUCLEOTIDE SEQUENCE</scope>
    <source>
        <strain evidence="7">RSA 861</strain>
    </source>
</reference>
<evidence type="ECO:0000256" key="2">
    <source>
        <dbReference type="ARBA" id="ARBA00022771"/>
    </source>
</evidence>
<name>A0A9W8DZL9_9FUNG</name>
<dbReference type="InterPro" id="IPR050869">
    <property type="entry name" value="H3K4_H4K5_MeTrfase"/>
</dbReference>
<evidence type="ECO:0000256" key="4">
    <source>
        <dbReference type="PROSITE-ProRule" id="PRU00134"/>
    </source>
</evidence>
<dbReference type="GO" id="GO:0008270">
    <property type="term" value="F:zinc ion binding"/>
    <property type="evidence" value="ECO:0007669"/>
    <property type="project" value="UniProtKB-KW"/>
</dbReference>
<comment type="caution">
    <text evidence="7">The sequence shown here is derived from an EMBL/GenBank/DDBJ whole genome shotgun (WGS) entry which is preliminary data.</text>
</comment>
<dbReference type="Pfam" id="PF01753">
    <property type="entry name" value="zf-MYND"/>
    <property type="match status" value="1"/>
</dbReference>
<dbReference type="InterPro" id="IPR001214">
    <property type="entry name" value="SET_dom"/>
</dbReference>
<organism evidence="7 8">
    <name type="scientific">Tieghemiomyces parasiticus</name>
    <dbReference type="NCBI Taxonomy" id="78921"/>
    <lineage>
        <taxon>Eukaryota</taxon>
        <taxon>Fungi</taxon>
        <taxon>Fungi incertae sedis</taxon>
        <taxon>Zoopagomycota</taxon>
        <taxon>Kickxellomycotina</taxon>
        <taxon>Dimargaritomycetes</taxon>
        <taxon>Dimargaritales</taxon>
        <taxon>Dimargaritaceae</taxon>
        <taxon>Tieghemiomyces</taxon>
    </lineage>
</organism>
<dbReference type="EMBL" id="JANBPT010000228">
    <property type="protein sequence ID" value="KAJ1925337.1"/>
    <property type="molecule type" value="Genomic_DNA"/>
</dbReference>
<evidence type="ECO:0000259" key="6">
    <source>
        <dbReference type="PROSITE" id="PS50865"/>
    </source>
</evidence>
<evidence type="ECO:0000256" key="1">
    <source>
        <dbReference type="ARBA" id="ARBA00022723"/>
    </source>
</evidence>
<dbReference type="OrthoDB" id="1028014at2759"/>
<feature type="domain" description="MYND-type" evidence="6">
    <location>
        <begin position="69"/>
        <end position="108"/>
    </location>
</feature>